<feature type="chain" id="PRO_5041938461" evidence="3">
    <location>
        <begin position="18"/>
        <end position="409"/>
    </location>
</feature>
<reference evidence="4" key="1">
    <citation type="submission" date="2021-07" db="EMBL/GenBank/DDBJ databases">
        <title>Genome Resource of American Ginseng Black Spot Pathogen Alternaria panax.</title>
        <authorList>
            <person name="Qiu C."/>
            <person name="Wang W."/>
            <person name="Liu Z."/>
        </authorList>
    </citation>
    <scope>NUCLEOTIDE SEQUENCE</scope>
    <source>
        <strain evidence="4">BNCC115425</strain>
    </source>
</reference>
<gene>
    <name evidence="4" type="ORF">G6011_01001</name>
</gene>
<keyword evidence="3" id="KW-0732">Signal</keyword>
<feature type="transmembrane region" description="Helical" evidence="2">
    <location>
        <begin position="281"/>
        <end position="301"/>
    </location>
</feature>
<accession>A0AAD4NW64</accession>
<feature type="region of interest" description="Disordered" evidence="1">
    <location>
        <begin position="351"/>
        <end position="409"/>
    </location>
</feature>
<protein>
    <submittedName>
        <fullName evidence="4">Uncharacterized protein</fullName>
    </submittedName>
</protein>
<feature type="compositionally biased region" description="Polar residues" evidence="1">
    <location>
        <begin position="393"/>
        <end position="409"/>
    </location>
</feature>
<evidence type="ECO:0000256" key="1">
    <source>
        <dbReference type="SAM" id="MobiDB-lite"/>
    </source>
</evidence>
<feature type="transmembrane region" description="Helical" evidence="2">
    <location>
        <begin position="61"/>
        <end position="82"/>
    </location>
</feature>
<feature type="transmembrane region" description="Helical" evidence="2">
    <location>
        <begin position="134"/>
        <end position="159"/>
    </location>
</feature>
<feature type="transmembrane region" description="Helical" evidence="2">
    <location>
        <begin position="94"/>
        <end position="114"/>
    </location>
</feature>
<dbReference type="PANTHER" id="PTHR38848">
    <property type="entry name" value="G-PROTEIN COUPLED RECEPTORS FAMILY 3 PROFILE DOMAIN-CONTAINING PROTEIN"/>
    <property type="match status" value="1"/>
</dbReference>
<feature type="transmembrane region" description="Helical" evidence="2">
    <location>
        <begin position="179"/>
        <end position="199"/>
    </location>
</feature>
<evidence type="ECO:0000313" key="4">
    <source>
        <dbReference type="EMBL" id="KAG9195880.1"/>
    </source>
</evidence>
<evidence type="ECO:0000256" key="3">
    <source>
        <dbReference type="SAM" id="SignalP"/>
    </source>
</evidence>
<dbReference type="AlphaFoldDB" id="A0AAD4NW64"/>
<feature type="signal peptide" evidence="3">
    <location>
        <begin position="1"/>
        <end position="17"/>
    </location>
</feature>
<feature type="region of interest" description="Disordered" evidence="1">
    <location>
        <begin position="314"/>
        <end position="333"/>
    </location>
</feature>
<feature type="transmembrane region" description="Helical" evidence="2">
    <location>
        <begin position="254"/>
        <end position="274"/>
    </location>
</feature>
<keyword evidence="2" id="KW-0812">Transmembrane</keyword>
<organism evidence="4 5">
    <name type="scientific">Alternaria panax</name>
    <dbReference type="NCBI Taxonomy" id="48097"/>
    <lineage>
        <taxon>Eukaryota</taxon>
        <taxon>Fungi</taxon>
        <taxon>Dikarya</taxon>
        <taxon>Ascomycota</taxon>
        <taxon>Pezizomycotina</taxon>
        <taxon>Dothideomycetes</taxon>
        <taxon>Pleosporomycetidae</taxon>
        <taxon>Pleosporales</taxon>
        <taxon>Pleosporineae</taxon>
        <taxon>Pleosporaceae</taxon>
        <taxon>Alternaria</taxon>
        <taxon>Alternaria sect. Panax</taxon>
    </lineage>
</organism>
<feature type="compositionally biased region" description="Basic and acidic residues" evidence="1">
    <location>
        <begin position="365"/>
        <end position="389"/>
    </location>
</feature>
<evidence type="ECO:0000256" key="2">
    <source>
        <dbReference type="SAM" id="Phobius"/>
    </source>
</evidence>
<sequence>MITILGLWTLLIVGVASAPLSIDAHNPAHEMPIVYGEPPGPRYRVRMLSRQAHSRITLTQVYFFILYFLSMGFVFAAAVVNNGLGLATHGTCRIAMRICIVFYAGSKVSMYLFLVERAHALRAPYMSRYHDLLWLLSTIGIVSSLGAVGIVAFVLPVFWMSDTDGRCRIGVKRYTGVPLLTCDIVINIYLTLVFVYLLSPLVRGSQSSSPSFANRLALCIGNTCGRAKCKATVDLRRSNQVMAKKVETLLWKTFIGSVLVIVPTAANLTSLCILQGHELAFICLTICTFDVTWAAVVLHWLTMAGTDEKEEARVKPSIFQPCSRPAPPLPMRKKSSILSATDLEIISIDADEDNEQKASSGPSFSKDDKLSAKKHSTSERSEAHWRDSGHFTLVSSADANMSSKTVNPD</sequence>
<comment type="caution">
    <text evidence="4">The sequence shown here is derived from an EMBL/GenBank/DDBJ whole genome shotgun (WGS) entry which is preliminary data.</text>
</comment>
<keyword evidence="2" id="KW-0472">Membrane</keyword>
<name>A0AAD4NW64_9PLEO</name>
<keyword evidence="2" id="KW-1133">Transmembrane helix</keyword>
<dbReference type="EMBL" id="JAANER010000001">
    <property type="protein sequence ID" value="KAG9195880.1"/>
    <property type="molecule type" value="Genomic_DNA"/>
</dbReference>
<keyword evidence="5" id="KW-1185">Reference proteome</keyword>
<dbReference type="PANTHER" id="PTHR38848:SF3">
    <property type="entry name" value="G-PROTEIN COUPLED RECEPTORS FAMILY 3 PROFILE DOMAIN-CONTAINING PROTEIN"/>
    <property type="match status" value="1"/>
</dbReference>
<dbReference type="Proteomes" id="UP001199106">
    <property type="component" value="Unassembled WGS sequence"/>
</dbReference>
<evidence type="ECO:0000313" key="5">
    <source>
        <dbReference type="Proteomes" id="UP001199106"/>
    </source>
</evidence>
<proteinExistence type="predicted"/>